<feature type="compositionally biased region" description="Low complexity" evidence="1">
    <location>
        <begin position="434"/>
        <end position="452"/>
    </location>
</feature>
<feature type="region of interest" description="Disordered" evidence="1">
    <location>
        <begin position="198"/>
        <end position="494"/>
    </location>
</feature>
<feature type="compositionally biased region" description="Basic and acidic residues" evidence="1">
    <location>
        <begin position="247"/>
        <end position="262"/>
    </location>
</feature>
<dbReference type="AlphaFoldDB" id="A0A9Q9HEQ9"/>
<keyword evidence="2" id="KW-0812">Transmembrane</keyword>
<dbReference type="Proteomes" id="UP001057991">
    <property type="component" value="Chromosome"/>
</dbReference>
<feature type="compositionally biased region" description="Polar residues" evidence="1">
    <location>
        <begin position="303"/>
        <end position="315"/>
    </location>
</feature>
<evidence type="ECO:0008006" key="5">
    <source>
        <dbReference type="Google" id="ProtNLM"/>
    </source>
</evidence>
<feature type="compositionally biased region" description="Polar residues" evidence="1">
    <location>
        <begin position="268"/>
        <end position="280"/>
    </location>
</feature>
<dbReference type="SUPFAM" id="SSF53067">
    <property type="entry name" value="Actin-like ATPase domain"/>
    <property type="match status" value="1"/>
</dbReference>
<reference evidence="3" key="1">
    <citation type="submission" date="2021-08" db="EMBL/GenBank/DDBJ databases">
        <authorList>
            <person name="Nwanade C."/>
            <person name="Wang M."/>
            <person name="Masoudi A."/>
            <person name="Yu Z."/>
            <person name="Liu J."/>
        </authorList>
    </citation>
    <scope>NUCLEOTIDE SEQUENCE</scope>
    <source>
        <strain evidence="3">S056</strain>
    </source>
</reference>
<protein>
    <recommendedName>
        <fullName evidence="5">Type IV pilus biogenesis protein PilP</fullName>
    </recommendedName>
</protein>
<proteinExistence type="predicted"/>
<sequence length="927" mass="96700">MTPGFALDLTHEGIALMHRGKGGWSLVGEVKLDAADLPAQLGMMRQRAVDLNTGGFATSLIIPPSQLLFTTMTAPGPDDITREARIREGLEGLTPYPVDELVFDWYADGDMAHVAVVVRETLKEAESFAVENRLNPVAFMARPHGSYERVAGFGKTACAAEHLPEGATVDLDELAPPILMGTGASLSSLDTPALDAAQTDTPEVSGNAPLAEPEENASTQDGEKQDDATPTADTPPVLAPFPPDFVPEEKSGSKQPHKDAGKPGDQSLAGQNTEQNTDTQGSDKRPEAPTSAPRSDMAPPSALGSTSKPPSSDAGNKTPAETPAPPAFASQRSGQDTQAGGKTTPSVPTKTVATRLHITPPAAPTHRPQEVHVPVTAPSLEGAENKTITPPAEGALTSQKTDNTARPHGAKAAKKPEKPAPEGPRSANEDRAGKPPVAAPAQPAKQKQPAQKTSPGSTAAQSNMAVAPPPGAMSGAPKVPQPGKAHRSPSETDAMTVFGARRSDTPAGRRKYLGLILVLGLLLMMAILAVWSMFFLSDQASELFPDQPDQFESAITTGPDSIDAAELEAEPEAAEDLDVTDAATSEGFEPLSQEVAATRYAATGIWERAPDAIVGPPAGAIDDLYVASIDPEGLAHDAVALPDIPLQTLASGAQTGGSHLAPPPKGTKFDLDENGFVRPTAEGSLTRDGIMVFAGRPPRVPPIRPDGLFEETSQPAPVTADPALAGKRPQLRPEGLILTEEERLFAGRTRQELATPAPTLRPAGLISQVQAVAQAESIANAVENAAQAAFVSPTEQAITRSLLPRPRPGRFDKIVSSAPPVADASDGSVVIAATPPNQVVTPALPTRASVAKQATMKNAIPLRKVALIGIYGSAAKRQALVRLSNGRYVKVGVGDRLDGGRVVSISEGQLVYKKGSRTNTLKILPFS</sequence>
<gene>
    <name evidence="3" type="ORF">K3X48_07450</name>
</gene>
<evidence type="ECO:0000256" key="1">
    <source>
        <dbReference type="SAM" id="MobiDB-lite"/>
    </source>
</evidence>
<keyword evidence="2" id="KW-1133">Transmembrane helix</keyword>
<keyword evidence="2" id="KW-0472">Membrane</keyword>
<feature type="compositionally biased region" description="Polar residues" evidence="1">
    <location>
        <begin position="330"/>
        <end position="352"/>
    </location>
</feature>
<dbReference type="RefSeq" id="WP_259806794.1">
    <property type="nucleotide sequence ID" value="NZ_CP080776.1"/>
</dbReference>
<feature type="region of interest" description="Disordered" evidence="1">
    <location>
        <begin position="654"/>
        <end position="673"/>
    </location>
</feature>
<dbReference type="EMBL" id="CP080776">
    <property type="protein sequence ID" value="UWP96794.1"/>
    <property type="molecule type" value="Genomic_DNA"/>
</dbReference>
<organism evidence="3 4">
    <name type="scientific">Aliiroseovarius crassostreae</name>
    <dbReference type="NCBI Taxonomy" id="154981"/>
    <lineage>
        <taxon>Bacteria</taxon>
        <taxon>Pseudomonadati</taxon>
        <taxon>Pseudomonadota</taxon>
        <taxon>Alphaproteobacteria</taxon>
        <taxon>Rhodobacterales</taxon>
        <taxon>Paracoccaceae</taxon>
        <taxon>Aliiroseovarius</taxon>
    </lineage>
</organism>
<feature type="compositionally biased region" description="Polar residues" evidence="1">
    <location>
        <begin position="453"/>
        <end position="464"/>
    </location>
</feature>
<evidence type="ECO:0000313" key="3">
    <source>
        <dbReference type="EMBL" id="UWP96794.1"/>
    </source>
</evidence>
<name>A0A9Q9HEQ9_9RHOB</name>
<accession>A0A9Q9HEQ9</accession>
<evidence type="ECO:0000313" key="4">
    <source>
        <dbReference type="Proteomes" id="UP001057991"/>
    </source>
</evidence>
<evidence type="ECO:0000256" key="2">
    <source>
        <dbReference type="SAM" id="Phobius"/>
    </source>
</evidence>
<dbReference type="InterPro" id="IPR043129">
    <property type="entry name" value="ATPase_NBD"/>
</dbReference>
<feature type="transmembrane region" description="Helical" evidence="2">
    <location>
        <begin position="512"/>
        <end position="536"/>
    </location>
</feature>